<dbReference type="Proteomes" id="UP000749646">
    <property type="component" value="Unassembled WGS sequence"/>
</dbReference>
<organism evidence="1 2">
    <name type="scientific">Modicella reniformis</name>
    <dbReference type="NCBI Taxonomy" id="1440133"/>
    <lineage>
        <taxon>Eukaryota</taxon>
        <taxon>Fungi</taxon>
        <taxon>Fungi incertae sedis</taxon>
        <taxon>Mucoromycota</taxon>
        <taxon>Mortierellomycotina</taxon>
        <taxon>Mortierellomycetes</taxon>
        <taxon>Mortierellales</taxon>
        <taxon>Mortierellaceae</taxon>
        <taxon>Modicella</taxon>
    </lineage>
</organism>
<feature type="non-terminal residue" evidence="1">
    <location>
        <position position="91"/>
    </location>
</feature>
<proteinExistence type="predicted"/>
<dbReference type="AlphaFoldDB" id="A0A9P6LRU2"/>
<reference evidence="1" key="1">
    <citation type="journal article" date="2020" name="Fungal Divers.">
        <title>Resolving the Mortierellaceae phylogeny through synthesis of multi-gene phylogenetics and phylogenomics.</title>
        <authorList>
            <person name="Vandepol N."/>
            <person name="Liber J."/>
            <person name="Desiro A."/>
            <person name="Na H."/>
            <person name="Kennedy M."/>
            <person name="Barry K."/>
            <person name="Grigoriev I.V."/>
            <person name="Miller A.N."/>
            <person name="O'Donnell K."/>
            <person name="Stajich J.E."/>
            <person name="Bonito G."/>
        </authorList>
    </citation>
    <scope>NUCLEOTIDE SEQUENCE</scope>
    <source>
        <strain evidence="1">MES-2147</strain>
    </source>
</reference>
<evidence type="ECO:0000313" key="1">
    <source>
        <dbReference type="EMBL" id="KAF9933409.1"/>
    </source>
</evidence>
<name>A0A9P6LRU2_9FUNG</name>
<sequence length="91" mass="10536">MTEHAKTSPIRHVKKPLHLEIAKEILTRYNITRTDKQIANKINHITGQFTQAMLSHTQGCDMDTVKSRCRYFYLLYEVCKNDVDDGPKKAS</sequence>
<dbReference type="EMBL" id="JAAAHW010009961">
    <property type="protein sequence ID" value="KAF9933409.1"/>
    <property type="molecule type" value="Genomic_DNA"/>
</dbReference>
<keyword evidence="2" id="KW-1185">Reference proteome</keyword>
<evidence type="ECO:0000313" key="2">
    <source>
        <dbReference type="Proteomes" id="UP000749646"/>
    </source>
</evidence>
<protein>
    <submittedName>
        <fullName evidence="1">Uncharacterized protein</fullName>
    </submittedName>
</protein>
<comment type="caution">
    <text evidence="1">The sequence shown here is derived from an EMBL/GenBank/DDBJ whole genome shotgun (WGS) entry which is preliminary data.</text>
</comment>
<accession>A0A9P6LRU2</accession>
<gene>
    <name evidence="1" type="ORF">BGZ65_004140</name>
</gene>